<sequence>MVHRCNNKKKKITMMPIVKRSGPKRRTKTTKMKIQRKEMKKEEREKEWNSSGDNVEAVISDGISGKTVYYSPNNNKVNNVSDDDERSNDGVEEKGSVEYTIEEMRKNGL</sequence>
<reference evidence="2 3" key="1">
    <citation type="submission" date="2019-07" db="EMBL/GenBank/DDBJ databases">
        <title>De Novo Assembly of kiwifruit Actinidia rufa.</title>
        <authorList>
            <person name="Sugita-Konishi S."/>
            <person name="Sato K."/>
            <person name="Mori E."/>
            <person name="Abe Y."/>
            <person name="Kisaki G."/>
            <person name="Hamano K."/>
            <person name="Suezawa K."/>
            <person name="Otani M."/>
            <person name="Fukuda T."/>
            <person name="Manabe T."/>
            <person name="Gomi K."/>
            <person name="Tabuchi M."/>
            <person name="Akimitsu K."/>
            <person name="Kataoka I."/>
        </authorList>
    </citation>
    <scope>NUCLEOTIDE SEQUENCE [LARGE SCALE GENOMIC DNA]</scope>
    <source>
        <strain evidence="3">cv. Fuchu</strain>
    </source>
</reference>
<protein>
    <submittedName>
        <fullName evidence="2">Uncharacterized protein</fullName>
    </submittedName>
</protein>
<feature type="region of interest" description="Disordered" evidence="1">
    <location>
        <begin position="65"/>
        <end position="109"/>
    </location>
</feature>
<feature type="compositionally biased region" description="Basic and acidic residues" evidence="1">
    <location>
        <begin position="87"/>
        <end position="109"/>
    </location>
</feature>
<dbReference type="OrthoDB" id="1624138at2759"/>
<dbReference type="Proteomes" id="UP000585474">
    <property type="component" value="Unassembled WGS sequence"/>
</dbReference>
<organism evidence="2 3">
    <name type="scientific">Actinidia rufa</name>
    <dbReference type="NCBI Taxonomy" id="165716"/>
    <lineage>
        <taxon>Eukaryota</taxon>
        <taxon>Viridiplantae</taxon>
        <taxon>Streptophyta</taxon>
        <taxon>Embryophyta</taxon>
        <taxon>Tracheophyta</taxon>
        <taxon>Spermatophyta</taxon>
        <taxon>Magnoliopsida</taxon>
        <taxon>eudicotyledons</taxon>
        <taxon>Gunneridae</taxon>
        <taxon>Pentapetalae</taxon>
        <taxon>asterids</taxon>
        <taxon>Ericales</taxon>
        <taxon>Actinidiaceae</taxon>
        <taxon>Actinidia</taxon>
    </lineage>
</organism>
<feature type="compositionally biased region" description="Basic and acidic residues" evidence="1">
    <location>
        <begin position="35"/>
        <end position="48"/>
    </location>
</feature>
<accession>A0A7J0GDY5</accession>
<proteinExistence type="predicted"/>
<feature type="compositionally biased region" description="Basic residues" evidence="1">
    <location>
        <begin position="21"/>
        <end position="34"/>
    </location>
</feature>
<evidence type="ECO:0000313" key="3">
    <source>
        <dbReference type="Proteomes" id="UP000585474"/>
    </source>
</evidence>
<feature type="region of interest" description="Disordered" evidence="1">
    <location>
        <begin position="20"/>
        <end position="53"/>
    </location>
</feature>
<dbReference type="EMBL" id="BJWL01000020">
    <property type="protein sequence ID" value="GFZ08971.1"/>
    <property type="molecule type" value="Genomic_DNA"/>
</dbReference>
<evidence type="ECO:0000256" key="1">
    <source>
        <dbReference type="SAM" id="MobiDB-lite"/>
    </source>
</evidence>
<keyword evidence="3" id="KW-1185">Reference proteome</keyword>
<dbReference type="AlphaFoldDB" id="A0A7J0GDY5"/>
<gene>
    <name evidence="2" type="ORF">Acr_20g0007790</name>
</gene>
<comment type="caution">
    <text evidence="2">The sequence shown here is derived from an EMBL/GenBank/DDBJ whole genome shotgun (WGS) entry which is preliminary data.</text>
</comment>
<evidence type="ECO:0000313" key="2">
    <source>
        <dbReference type="EMBL" id="GFZ08971.1"/>
    </source>
</evidence>
<name>A0A7J0GDY5_9ERIC</name>